<dbReference type="InterPro" id="IPR036388">
    <property type="entry name" value="WH-like_DNA-bd_sf"/>
</dbReference>
<dbReference type="Proteomes" id="UP000585836">
    <property type="component" value="Unassembled WGS sequence"/>
</dbReference>
<evidence type="ECO:0000256" key="1">
    <source>
        <dbReference type="ARBA" id="ARBA00022603"/>
    </source>
</evidence>
<dbReference type="CDD" id="cd02440">
    <property type="entry name" value="AdoMet_MTases"/>
    <property type="match status" value="1"/>
</dbReference>
<comment type="caution">
    <text evidence="5">The sequence shown here is derived from an EMBL/GenBank/DDBJ whole genome shotgun (WGS) entry which is preliminary data.</text>
</comment>
<reference evidence="5 6" key="1">
    <citation type="submission" date="2020-08" db="EMBL/GenBank/DDBJ databases">
        <title>Genomic Encyclopedia of Type Strains, Phase III (KMG-III): the genomes of soil and plant-associated and newly described type strains.</title>
        <authorList>
            <person name="Whitman W."/>
        </authorList>
    </citation>
    <scope>NUCLEOTIDE SEQUENCE [LARGE SCALE GENOMIC DNA]</scope>
    <source>
        <strain evidence="5 6">CECT 3313</strain>
    </source>
</reference>
<evidence type="ECO:0000313" key="6">
    <source>
        <dbReference type="Proteomes" id="UP000585836"/>
    </source>
</evidence>
<dbReference type="AlphaFoldDB" id="A0A7W9Q076"/>
<evidence type="ECO:0000313" key="5">
    <source>
        <dbReference type="EMBL" id="MBB5930939.1"/>
    </source>
</evidence>
<gene>
    <name evidence="5" type="ORF">FHS34_006446</name>
</gene>
<sequence>MTEVQPQPGSVVPDALTTVLLGHNAFQFTRAGVELGLFDLLERSPGTPRDRIGAELGLAERPLDILLLGVTSLRLVERTDDGYVNAKAISDLFTGGHWELVKAVVGFEAYVTYPGLVDFTESLRADSNIGLRRYPGDGATVYHRLSEDPELLKVFYHFMGTWSAVASKHLIRYGDFSSSRRILDVGGGDATMAIAVAGAHPDVEVTVLEIPKVVDLARKRVEEAGLGDRVKVVEGDIFAGDYPEGHDTVMYVHQLQIWPQDRIRVLLGHGHSALPEGGRVLILNSMSEDDYDGPLMAALASPFFAAVAGEGGMLYSWEGYEKSLKEVGFDRVRRTRCTEAITPHGIITAVK</sequence>
<dbReference type="InterPro" id="IPR029063">
    <property type="entry name" value="SAM-dependent_MTases_sf"/>
</dbReference>
<feature type="domain" description="O-methyltransferase C-terminal" evidence="4">
    <location>
        <begin position="138"/>
        <end position="329"/>
    </location>
</feature>
<dbReference type="InterPro" id="IPR016461">
    <property type="entry name" value="COMT-like"/>
</dbReference>
<dbReference type="InterPro" id="IPR001077">
    <property type="entry name" value="COMT_C"/>
</dbReference>
<dbReference type="PANTHER" id="PTHR43712">
    <property type="entry name" value="PUTATIVE (AFU_ORTHOLOGUE AFUA_4G14580)-RELATED"/>
    <property type="match status" value="1"/>
</dbReference>
<dbReference type="InterPro" id="IPR036390">
    <property type="entry name" value="WH_DNA-bd_sf"/>
</dbReference>
<dbReference type="RefSeq" id="WP_184971909.1">
    <property type="nucleotide sequence ID" value="NZ_BAAAWF010000013.1"/>
</dbReference>
<dbReference type="GO" id="GO:0032259">
    <property type="term" value="P:methylation"/>
    <property type="evidence" value="ECO:0007669"/>
    <property type="project" value="UniProtKB-KW"/>
</dbReference>
<dbReference type="Gene3D" id="1.10.10.10">
    <property type="entry name" value="Winged helix-like DNA-binding domain superfamily/Winged helix DNA-binding domain"/>
    <property type="match status" value="1"/>
</dbReference>
<evidence type="ECO:0000256" key="2">
    <source>
        <dbReference type="ARBA" id="ARBA00022679"/>
    </source>
</evidence>
<dbReference type="PROSITE" id="PS51683">
    <property type="entry name" value="SAM_OMT_II"/>
    <property type="match status" value="1"/>
</dbReference>
<dbReference type="SUPFAM" id="SSF53335">
    <property type="entry name" value="S-adenosyl-L-methionine-dependent methyltransferases"/>
    <property type="match status" value="1"/>
</dbReference>
<dbReference type="Pfam" id="PF00891">
    <property type="entry name" value="Methyltransf_2"/>
    <property type="match status" value="1"/>
</dbReference>
<keyword evidence="5" id="KW-0830">Ubiquinone</keyword>
<proteinExistence type="predicted"/>
<keyword evidence="6" id="KW-1185">Reference proteome</keyword>
<evidence type="ECO:0000259" key="4">
    <source>
        <dbReference type="Pfam" id="PF00891"/>
    </source>
</evidence>
<dbReference type="PANTHER" id="PTHR43712:SF2">
    <property type="entry name" value="O-METHYLTRANSFERASE CICE"/>
    <property type="match status" value="1"/>
</dbReference>
<dbReference type="SUPFAM" id="SSF46785">
    <property type="entry name" value="Winged helix' DNA-binding domain"/>
    <property type="match status" value="1"/>
</dbReference>
<organism evidence="5 6">
    <name type="scientific">Streptomyces echinatus</name>
    <dbReference type="NCBI Taxonomy" id="67293"/>
    <lineage>
        <taxon>Bacteria</taxon>
        <taxon>Bacillati</taxon>
        <taxon>Actinomycetota</taxon>
        <taxon>Actinomycetes</taxon>
        <taxon>Kitasatosporales</taxon>
        <taxon>Streptomycetaceae</taxon>
        <taxon>Streptomyces</taxon>
    </lineage>
</organism>
<keyword evidence="1 5" id="KW-0489">Methyltransferase</keyword>
<keyword evidence="3" id="KW-0949">S-adenosyl-L-methionine</keyword>
<keyword evidence="2" id="KW-0808">Transferase</keyword>
<dbReference type="EMBL" id="JACHJK010000014">
    <property type="protein sequence ID" value="MBB5930939.1"/>
    <property type="molecule type" value="Genomic_DNA"/>
</dbReference>
<evidence type="ECO:0000256" key="3">
    <source>
        <dbReference type="ARBA" id="ARBA00022691"/>
    </source>
</evidence>
<dbReference type="GO" id="GO:0008171">
    <property type="term" value="F:O-methyltransferase activity"/>
    <property type="evidence" value="ECO:0007669"/>
    <property type="project" value="InterPro"/>
</dbReference>
<dbReference type="Gene3D" id="1.20.58.1390">
    <property type="match status" value="1"/>
</dbReference>
<accession>A0A7W9Q076</accession>
<name>A0A7W9Q076_9ACTN</name>
<protein>
    <submittedName>
        <fullName evidence="5">Ubiquinone/menaquinone biosynthesis C-methylase UbiE</fullName>
    </submittedName>
</protein>
<dbReference type="Gene3D" id="3.40.50.150">
    <property type="entry name" value="Vaccinia Virus protein VP39"/>
    <property type="match status" value="1"/>
</dbReference>